<keyword evidence="1" id="KW-0732">Signal</keyword>
<evidence type="ECO:0000256" key="1">
    <source>
        <dbReference type="SAM" id="SignalP"/>
    </source>
</evidence>
<proteinExistence type="predicted"/>
<name>A0A016VWZ8_9BILA</name>
<dbReference type="EMBL" id="JARK01001340">
    <property type="protein sequence ID" value="EYC31298.1"/>
    <property type="molecule type" value="Genomic_DNA"/>
</dbReference>
<sequence length="164" mass="18921">MRVILFVLPALIAITAAEKPLPYCKLCIYVTSVFKVVVDSGKTYNTQQYIDLACKRASHYKAPDSENVCKKIVKQIMSDKYYIDRIKREKGKGEWIVKFCSRVMLTKYCHSDYRNPRLFDRLSKILGQFDTLVPDIHTVTPKNTCLRHPPAEPRRASCALSYLL</sequence>
<accession>A0A016VWZ8</accession>
<evidence type="ECO:0008006" key="4">
    <source>
        <dbReference type="Google" id="ProtNLM"/>
    </source>
</evidence>
<feature type="chain" id="PRO_5001494011" description="Saposin B-type domain-containing protein" evidence="1">
    <location>
        <begin position="18"/>
        <end position="164"/>
    </location>
</feature>
<feature type="signal peptide" evidence="1">
    <location>
        <begin position="1"/>
        <end position="17"/>
    </location>
</feature>
<dbReference type="AlphaFoldDB" id="A0A016VWZ8"/>
<dbReference type="Proteomes" id="UP000024635">
    <property type="component" value="Unassembled WGS sequence"/>
</dbReference>
<organism evidence="2 3">
    <name type="scientific">Ancylostoma ceylanicum</name>
    <dbReference type="NCBI Taxonomy" id="53326"/>
    <lineage>
        <taxon>Eukaryota</taxon>
        <taxon>Metazoa</taxon>
        <taxon>Ecdysozoa</taxon>
        <taxon>Nematoda</taxon>
        <taxon>Chromadorea</taxon>
        <taxon>Rhabditida</taxon>
        <taxon>Rhabditina</taxon>
        <taxon>Rhabditomorpha</taxon>
        <taxon>Strongyloidea</taxon>
        <taxon>Ancylostomatidae</taxon>
        <taxon>Ancylostomatinae</taxon>
        <taxon>Ancylostoma</taxon>
    </lineage>
</organism>
<gene>
    <name evidence="2" type="primary">Acey_s0004.g2082</name>
    <name evidence="2" type="ORF">Y032_0004g2082</name>
</gene>
<reference evidence="3" key="1">
    <citation type="journal article" date="2015" name="Nat. Genet.">
        <title>The genome and transcriptome of the zoonotic hookworm Ancylostoma ceylanicum identify infection-specific gene families.</title>
        <authorList>
            <person name="Schwarz E.M."/>
            <person name="Hu Y."/>
            <person name="Antoshechkin I."/>
            <person name="Miller M.M."/>
            <person name="Sternberg P.W."/>
            <person name="Aroian R.V."/>
        </authorList>
    </citation>
    <scope>NUCLEOTIDE SEQUENCE</scope>
    <source>
        <strain evidence="3">HY135</strain>
    </source>
</reference>
<comment type="caution">
    <text evidence="2">The sequence shown here is derived from an EMBL/GenBank/DDBJ whole genome shotgun (WGS) entry which is preliminary data.</text>
</comment>
<evidence type="ECO:0000313" key="3">
    <source>
        <dbReference type="Proteomes" id="UP000024635"/>
    </source>
</evidence>
<keyword evidence="3" id="KW-1185">Reference proteome</keyword>
<protein>
    <recommendedName>
        <fullName evidence="4">Saposin B-type domain-containing protein</fullName>
    </recommendedName>
</protein>
<evidence type="ECO:0000313" key="2">
    <source>
        <dbReference type="EMBL" id="EYC31298.1"/>
    </source>
</evidence>